<keyword evidence="2" id="KW-1185">Reference proteome</keyword>
<organism evidence="1 2">
    <name type="scientific">Coptis chinensis</name>
    <dbReference type="NCBI Taxonomy" id="261450"/>
    <lineage>
        <taxon>Eukaryota</taxon>
        <taxon>Viridiplantae</taxon>
        <taxon>Streptophyta</taxon>
        <taxon>Embryophyta</taxon>
        <taxon>Tracheophyta</taxon>
        <taxon>Spermatophyta</taxon>
        <taxon>Magnoliopsida</taxon>
        <taxon>Ranunculales</taxon>
        <taxon>Ranunculaceae</taxon>
        <taxon>Coptidoideae</taxon>
        <taxon>Coptis</taxon>
    </lineage>
</organism>
<accession>A0A835H069</accession>
<evidence type="ECO:0000313" key="1">
    <source>
        <dbReference type="EMBL" id="KAF9589152.1"/>
    </source>
</evidence>
<evidence type="ECO:0000313" key="2">
    <source>
        <dbReference type="Proteomes" id="UP000631114"/>
    </source>
</evidence>
<dbReference type="Gene3D" id="3.30.530.20">
    <property type="match status" value="1"/>
</dbReference>
<dbReference type="PANTHER" id="PTHR34560">
    <property type="entry name" value="POLYKETIDE CYCLASE/DEHYDRASE/LIPID TRANSPORT SUPERFAMILY PROTEIN"/>
    <property type="match status" value="1"/>
</dbReference>
<gene>
    <name evidence="1" type="ORF">IFM89_019468</name>
</gene>
<dbReference type="OrthoDB" id="17317at2759"/>
<sequence length="318" mass="36668">MERKQKIMEYRGIFDKTLASDNLANEDFIRRLVQNQLQSSPSEAQEKRIKEVTHLLDIMRSASGNDFKPSKSYGMQQAAWKLKEDNDEYRVMYRGRTTGLPFHTLLAEGYVNAPLDFCESMRRMGSRSVQELVRIVTEVATNKSSPFKVLTACCLEKVRIDEQLSLLRFVKQDASICHFVDSVIMFTFYGINCFANYMEERMKVPWPLSNRELVLNYFELECLEDGLVIVLLNTIVLILDMPFCRTMGILDLKLEFVPPSLINFMSRQLLGSACKLFQKTVTSMARDDGDFGKALEDPLYVRIREHLHLSHSPEHIPG</sequence>
<comment type="caution">
    <text evidence="1">The sequence shown here is derived from an EMBL/GenBank/DDBJ whole genome shotgun (WGS) entry which is preliminary data.</text>
</comment>
<dbReference type="Proteomes" id="UP000631114">
    <property type="component" value="Unassembled WGS sequence"/>
</dbReference>
<dbReference type="AlphaFoldDB" id="A0A835H069"/>
<dbReference type="PANTHER" id="PTHR34560:SF1">
    <property type="entry name" value="START DOMAIN-CONTAINING PROTEIN"/>
    <property type="match status" value="1"/>
</dbReference>
<dbReference type="EMBL" id="JADFTS010000009">
    <property type="protein sequence ID" value="KAF9589152.1"/>
    <property type="molecule type" value="Genomic_DNA"/>
</dbReference>
<reference evidence="1 2" key="1">
    <citation type="submission" date="2020-10" db="EMBL/GenBank/DDBJ databases">
        <title>The Coptis chinensis genome and diversification of protoberbering-type alkaloids.</title>
        <authorList>
            <person name="Wang B."/>
            <person name="Shu S."/>
            <person name="Song C."/>
            <person name="Liu Y."/>
        </authorList>
    </citation>
    <scope>NUCLEOTIDE SEQUENCE [LARGE SCALE GENOMIC DNA]</scope>
    <source>
        <strain evidence="1">HL-2020</strain>
        <tissue evidence="1">Leaf</tissue>
    </source>
</reference>
<dbReference type="InterPro" id="IPR023393">
    <property type="entry name" value="START-like_dom_sf"/>
</dbReference>
<name>A0A835H069_9MAGN</name>
<proteinExistence type="predicted"/>
<protein>
    <submittedName>
        <fullName evidence="1">Uncharacterized protein</fullName>
    </submittedName>
</protein>